<dbReference type="EMBL" id="CABVHO010000271">
    <property type="protein sequence ID" value="VVN73721.1"/>
    <property type="molecule type" value="Genomic_DNA"/>
</dbReference>
<reference evidence="1 3" key="1">
    <citation type="submission" date="2019-09" db="EMBL/GenBank/DDBJ databases">
        <authorList>
            <person name="Chandra G."/>
            <person name="Truman W A."/>
        </authorList>
    </citation>
    <scope>NUCLEOTIDE SEQUENCE [LARGE SCALE GENOMIC DNA]</scope>
    <source>
        <strain evidence="1">PS685</strain>
    </source>
</reference>
<evidence type="ECO:0000313" key="2">
    <source>
        <dbReference type="EMBL" id="VVN73721.1"/>
    </source>
</evidence>
<accession>A0A5E6ZPN7</accession>
<dbReference type="AlphaFoldDB" id="A0A5E6ZPN7"/>
<gene>
    <name evidence="1" type="ORF">PS685_04892</name>
    <name evidence="2" type="ORF">PS685_05183</name>
</gene>
<evidence type="ECO:0000313" key="1">
    <source>
        <dbReference type="EMBL" id="VVN68530.1"/>
    </source>
</evidence>
<dbReference type="EMBL" id="CABVHO010000134">
    <property type="protein sequence ID" value="VVN68530.1"/>
    <property type="molecule type" value="Genomic_DNA"/>
</dbReference>
<protein>
    <submittedName>
        <fullName evidence="1">Uncharacterized protein</fullName>
    </submittedName>
</protein>
<name>A0A5E6ZPN7_PSEFL</name>
<proteinExistence type="predicted"/>
<evidence type="ECO:0000313" key="3">
    <source>
        <dbReference type="Proteomes" id="UP000326437"/>
    </source>
</evidence>
<sequence>MAQGEFFNISIGRRLMQIANGFIQRGQLIVLGQLRRQPVGQAARAEHGQALLAELTQALLGQAFGGGVDGRQRGVDRWRFVAGNGAVFGMVDLQSRSAGAGFAIAAHFGATFEAFLLRIAEVVEAQTQAAGAIVDAHQQAAALAHDHVGANDPALDNGILTGAQSANRDNAGAVLIAQRQME</sequence>
<organism evidence="1 3">
    <name type="scientific">Pseudomonas fluorescens</name>
    <dbReference type="NCBI Taxonomy" id="294"/>
    <lineage>
        <taxon>Bacteria</taxon>
        <taxon>Pseudomonadati</taxon>
        <taxon>Pseudomonadota</taxon>
        <taxon>Gammaproteobacteria</taxon>
        <taxon>Pseudomonadales</taxon>
        <taxon>Pseudomonadaceae</taxon>
        <taxon>Pseudomonas</taxon>
    </lineage>
</organism>
<dbReference type="Proteomes" id="UP000326437">
    <property type="component" value="Unassembled WGS sequence"/>
</dbReference>